<evidence type="ECO:0000256" key="8">
    <source>
        <dbReference type="ARBA" id="ARBA00022989"/>
    </source>
</evidence>
<feature type="transmembrane region" description="Helical" evidence="13">
    <location>
        <begin position="31"/>
        <end position="51"/>
    </location>
</feature>
<protein>
    <recommendedName>
        <fullName evidence="4">cytochrome-c oxidase</fullName>
        <ecNumber evidence="4">7.1.1.9</ecNumber>
    </recommendedName>
    <alternativeName>
        <fullName evidence="11">Cytochrome aa3 subunit 4</fullName>
    </alternativeName>
    <alternativeName>
        <fullName evidence="10">Cytochrome c oxidase polypeptide IV</fullName>
    </alternativeName>
</protein>
<evidence type="ECO:0000256" key="12">
    <source>
        <dbReference type="ARBA" id="ARBA00047816"/>
    </source>
</evidence>
<evidence type="ECO:0000256" key="10">
    <source>
        <dbReference type="ARBA" id="ARBA00031366"/>
    </source>
</evidence>
<keyword evidence="15" id="KW-1185">Reference proteome</keyword>
<evidence type="ECO:0000256" key="1">
    <source>
        <dbReference type="ARBA" id="ARBA00002536"/>
    </source>
</evidence>
<comment type="catalytic activity">
    <reaction evidence="12">
        <text>4 Fe(II)-[cytochrome c] + O2 + 8 H(+)(in) = 4 Fe(III)-[cytochrome c] + 2 H2O + 4 H(+)(out)</text>
        <dbReference type="Rhea" id="RHEA:11436"/>
        <dbReference type="Rhea" id="RHEA-COMP:10350"/>
        <dbReference type="Rhea" id="RHEA-COMP:14399"/>
        <dbReference type="ChEBI" id="CHEBI:15377"/>
        <dbReference type="ChEBI" id="CHEBI:15378"/>
        <dbReference type="ChEBI" id="CHEBI:15379"/>
        <dbReference type="ChEBI" id="CHEBI:29033"/>
        <dbReference type="ChEBI" id="CHEBI:29034"/>
        <dbReference type="EC" id="7.1.1.9"/>
    </reaction>
</comment>
<reference evidence="15" key="1">
    <citation type="journal article" date="2019" name="Int. J. Syst. Evol. Microbiol.">
        <title>The Global Catalogue of Microorganisms (GCM) 10K type strain sequencing project: providing services to taxonomists for standard genome sequencing and annotation.</title>
        <authorList>
            <consortium name="The Broad Institute Genomics Platform"/>
            <consortium name="The Broad Institute Genome Sequencing Center for Infectious Disease"/>
            <person name="Wu L."/>
            <person name="Ma J."/>
        </authorList>
    </citation>
    <scope>NUCLEOTIDE SEQUENCE [LARGE SCALE GENOMIC DNA]</scope>
    <source>
        <strain evidence="15">NBRC 112299</strain>
    </source>
</reference>
<feature type="transmembrane region" description="Helical" evidence="13">
    <location>
        <begin position="7"/>
        <end position="25"/>
    </location>
</feature>
<keyword evidence="6 13" id="KW-0812">Transmembrane</keyword>
<evidence type="ECO:0000256" key="9">
    <source>
        <dbReference type="ARBA" id="ARBA00023136"/>
    </source>
</evidence>
<dbReference type="InterPro" id="IPR021050">
    <property type="entry name" value="Cyt_c_oxidase_su4_actinobac"/>
</dbReference>
<evidence type="ECO:0000256" key="6">
    <source>
        <dbReference type="ARBA" id="ARBA00022692"/>
    </source>
</evidence>
<dbReference type="Pfam" id="PF12270">
    <property type="entry name" value="Cyt_c_ox_IV"/>
    <property type="match status" value="1"/>
</dbReference>
<keyword evidence="8 13" id="KW-1133">Transmembrane helix</keyword>
<name>A0ABQ6IAH3_9MICO</name>
<comment type="subcellular location">
    <subcellularLocation>
        <location evidence="2">Cell membrane</location>
        <topology evidence="2">Multi-pass membrane protein</topology>
    </subcellularLocation>
</comment>
<comment type="caution">
    <text evidence="14">The sequence shown here is derived from an EMBL/GenBank/DDBJ whole genome shotgun (WGS) entry which is preliminary data.</text>
</comment>
<keyword evidence="9 13" id="KW-0472">Membrane</keyword>
<keyword evidence="5" id="KW-1003">Cell membrane</keyword>
<organism evidence="14 15">
    <name type="scientific">Demequina litorisediminis</name>
    <dbReference type="NCBI Taxonomy" id="1849022"/>
    <lineage>
        <taxon>Bacteria</taxon>
        <taxon>Bacillati</taxon>
        <taxon>Actinomycetota</taxon>
        <taxon>Actinomycetes</taxon>
        <taxon>Micrococcales</taxon>
        <taxon>Demequinaceae</taxon>
        <taxon>Demequina</taxon>
    </lineage>
</organism>
<gene>
    <name evidence="14" type="ORF">GCM10025876_01860</name>
</gene>
<sequence>MRLEANIFTLPSFFFLLAGTAYGILTGWDEWVGLTCIMLTFGMFIMVGVYFTMLAKRHGMRAEDDHDGEIAQALR</sequence>
<evidence type="ECO:0000256" key="13">
    <source>
        <dbReference type="SAM" id="Phobius"/>
    </source>
</evidence>
<accession>A0ABQ6IAH3</accession>
<evidence type="ECO:0000256" key="3">
    <source>
        <dbReference type="ARBA" id="ARBA00006870"/>
    </source>
</evidence>
<dbReference type="EMBL" id="BSUN01000001">
    <property type="protein sequence ID" value="GMA33982.1"/>
    <property type="molecule type" value="Genomic_DNA"/>
</dbReference>
<comment type="similarity">
    <text evidence="3">Belongs to the cytochrome c oxidase bacterial subunit CtaF family.</text>
</comment>
<keyword evidence="7" id="KW-1278">Translocase</keyword>
<evidence type="ECO:0000256" key="2">
    <source>
        <dbReference type="ARBA" id="ARBA00004651"/>
    </source>
</evidence>
<dbReference type="EC" id="7.1.1.9" evidence="4"/>
<evidence type="ECO:0000256" key="4">
    <source>
        <dbReference type="ARBA" id="ARBA00012949"/>
    </source>
</evidence>
<evidence type="ECO:0000313" key="14">
    <source>
        <dbReference type="EMBL" id="GMA33982.1"/>
    </source>
</evidence>
<evidence type="ECO:0000256" key="5">
    <source>
        <dbReference type="ARBA" id="ARBA00022475"/>
    </source>
</evidence>
<proteinExistence type="inferred from homology"/>
<evidence type="ECO:0000256" key="11">
    <source>
        <dbReference type="ARBA" id="ARBA00031401"/>
    </source>
</evidence>
<comment type="function">
    <text evidence="1">Part of cytochrome c oxidase, its function is unknown.</text>
</comment>
<dbReference type="RefSeq" id="WP_284327152.1">
    <property type="nucleotide sequence ID" value="NZ_BSUN01000001.1"/>
</dbReference>
<dbReference type="Proteomes" id="UP001157125">
    <property type="component" value="Unassembled WGS sequence"/>
</dbReference>
<evidence type="ECO:0000256" key="7">
    <source>
        <dbReference type="ARBA" id="ARBA00022967"/>
    </source>
</evidence>
<evidence type="ECO:0000313" key="15">
    <source>
        <dbReference type="Proteomes" id="UP001157125"/>
    </source>
</evidence>